<gene>
    <name evidence="1" type="ORF">N7458_009001</name>
</gene>
<evidence type="ECO:0000313" key="1">
    <source>
        <dbReference type="EMBL" id="KAJ5438003.1"/>
    </source>
</evidence>
<dbReference type="PANTHER" id="PTHR42039:SF2">
    <property type="entry name" value="ALLERGEN ASP F4 (AFU_ORTHOLOGUE AFUA_2G03830)-RELATED"/>
    <property type="match status" value="1"/>
</dbReference>
<dbReference type="AlphaFoldDB" id="A0AAD6BVU0"/>
<dbReference type="InterPro" id="IPR038903">
    <property type="entry name" value="Allergen_Asp_f_4"/>
</dbReference>
<dbReference type="EMBL" id="JAPVEA010000008">
    <property type="protein sequence ID" value="KAJ5438003.1"/>
    <property type="molecule type" value="Genomic_DNA"/>
</dbReference>
<dbReference type="GeneID" id="81602626"/>
<dbReference type="PANTHER" id="PTHR42039">
    <property type="entry name" value="PUTATIVE (AFU_ORTHOLOGUE AFUA_3G02940)-RELATED"/>
    <property type="match status" value="1"/>
</dbReference>
<reference evidence="1" key="1">
    <citation type="submission" date="2022-12" db="EMBL/GenBank/DDBJ databases">
        <authorList>
            <person name="Petersen C."/>
        </authorList>
    </citation>
    <scope>NUCLEOTIDE SEQUENCE</scope>
    <source>
        <strain evidence="1">IBT 16125</strain>
    </source>
</reference>
<sequence>MRWSISIPLLAVIGVDDAFGYHHHHERHNHVHIKPHAQQLEPRDVNKVDRVPADMMVEIRTITTTVYEDFQLTTSMDPTTTTIFTQLIHVPTNGAAVPVPAVLKTSKPELINTMPTNSMPTGSIPSQAPTPVNIDKPLPAQDEQTTTIDMTKTVTEIQTVSGKTSIASAVPSSANTATKIRPDVVPPARPAPTAPGLLPSLPPLPEVLEDAPKDVVSELPISALPTLPLDQILNPNGLAVPTNLAWTEIPRDGYFAVKRFGGRSKPSGTQIKYQGNVGIPWGSNIISVSPTEAHRYKYVVRFTGSNSQPWTITIWNKIGPDRKMDGWYGHSALTFVLAPAETRYVAFDEDSEGAWGAAPGIKGLPVDNWGGFTSTWGEFSFGDRENDGWSGWDVSAIQAQIAHHDVQGMRICMADGRGCSVITPQARKVVNAYTESERHHDGIGGAAAPGPVRLVVDIDYRE</sequence>
<dbReference type="RefSeq" id="XP_056761232.1">
    <property type="nucleotide sequence ID" value="XM_056912383.1"/>
</dbReference>
<dbReference type="GO" id="GO:0019863">
    <property type="term" value="F:IgE binding"/>
    <property type="evidence" value="ECO:0007669"/>
    <property type="project" value="InterPro"/>
</dbReference>
<comment type="caution">
    <text evidence="1">The sequence shown here is derived from an EMBL/GenBank/DDBJ whole genome shotgun (WGS) entry which is preliminary data.</text>
</comment>
<accession>A0AAD6BVU0</accession>
<organism evidence="1 2">
    <name type="scientific">Penicillium daleae</name>
    <dbReference type="NCBI Taxonomy" id="63821"/>
    <lineage>
        <taxon>Eukaryota</taxon>
        <taxon>Fungi</taxon>
        <taxon>Dikarya</taxon>
        <taxon>Ascomycota</taxon>
        <taxon>Pezizomycotina</taxon>
        <taxon>Eurotiomycetes</taxon>
        <taxon>Eurotiomycetidae</taxon>
        <taxon>Eurotiales</taxon>
        <taxon>Aspergillaceae</taxon>
        <taxon>Penicillium</taxon>
    </lineage>
</organism>
<protein>
    <recommendedName>
        <fullName evidence="3">Allergen Asp f 4</fullName>
    </recommendedName>
</protein>
<proteinExistence type="predicted"/>
<dbReference type="GO" id="GO:0005576">
    <property type="term" value="C:extracellular region"/>
    <property type="evidence" value="ECO:0007669"/>
    <property type="project" value="InterPro"/>
</dbReference>
<dbReference type="Proteomes" id="UP001213681">
    <property type="component" value="Unassembled WGS sequence"/>
</dbReference>
<evidence type="ECO:0000313" key="2">
    <source>
        <dbReference type="Proteomes" id="UP001213681"/>
    </source>
</evidence>
<keyword evidence="2" id="KW-1185">Reference proteome</keyword>
<name>A0AAD6BVU0_9EURO</name>
<evidence type="ECO:0008006" key="3">
    <source>
        <dbReference type="Google" id="ProtNLM"/>
    </source>
</evidence>
<dbReference type="Pfam" id="PF25312">
    <property type="entry name" value="Allergen_Asp_f_4"/>
    <property type="match status" value="1"/>
</dbReference>
<reference evidence="1" key="2">
    <citation type="journal article" date="2023" name="IMA Fungus">
        <title>Comparative genomic study of the Penicillium genus elucidates a diverse pangenome and 15 lateral gene transfer events.</title>
        <authorList>
            <person name="Petersen C."/>
            <person name="Sorensen T."/>
            <person name="Nielsen M.R."/>
            <person name="Sondergaard T.E."/>
            <person name="Sorensen J.L."/>
            <person name="Fitzpatrick D.A."/>
            <person name="Frisvad J.C."/>
            <person name="Nielsen K.L."/>
        </authorList>
    </citation>
    <scope>NUCLEOTIDE SEQUENCE</scope>
    <source>
        <strain evidence="1">IBT 16125</strain>
    </source>
</reference>